<keyword evidence="3" id="KW-1185">Reference proteome</keyword>
<name>A0ABU6UHR0_9FABA</name>
<sequence length="215" mass="23705">MDRKRMLMTAKGKGKLATPPNRKSPRLAGLPPSLPPTSPKSVLRPNKLLVLAIASHTVETHPKARGSIQAPVVEPPKDMPKPKKVKVINLISDDEAEEKGEEATMEQPTLVANQEEPEEEEEDPEYEEEEEEEEEDPEESVEPEEIPSSWSLLSPFLTTPELGKDEYDDPHRWNYDGDLDQWGTNVVGGEPAAAQSQDSVDGSEGSWSAPSTTTD</sequence>
<feature type="compositionally biased region" description="Acidic residues" evidence="1">
    <location>
        <begin position="115"/>
        <end position="145"/>
    </location>
</feature>
<comment type="caution">
    <text evidence="2">The sequence shown here is derived from an EMBL/GenBank/DDBJ whole genome shotgun (WGS) entry which is preliminary data.</text>
</comment>
<protein>
    <submittedName>
        <fullName evidence="2">Uncharacterized protein</fullName>
    </submittedName>
</protein>
<accession>A0ABU6UHR0</accession>
<feature type="compositionally biased region" description="Basic and acidic residues" evidence="1">
    <location>
        <begin position="162"/>
        <end position="175"/>
    </location>
</feature>
<evidence type="ECO:0000256" key="1">
    <source>
        <dbReference type="SAM" id="MobiDB-lite"/>
    </source>
</evidence>
<evidence type="ECO:0000313" key="2">
    <source>
        <dbReference type="EMBL" id="MED6160594.1"/>
    </source>
</evidence>
<feature type="region of interest" description="Disordered" evidence="1">
    <location>
        <begin position="60"/>
        <end position="215"/>
    </location>
</feature>
<dbReference type="EMBL" id="JASCZI010121216">
    <property type="protein sequence ID" value="MED6160594.1"/>
    <property type="molecule type" value="Genomic_DNA"/>
</dbReference>
<feature type="compositionally biased region" description="Polar residues" evidence="1">
    <location>
        <begin position="194"/>
        <end position="215"/>
    </location>
</feature>
<feature type="region of interest" description="Disordered" evidence="1">
    <location>
        <begin position="1"/>
        <end position="42"/>
    </location>
</feature>
<reference evidence="2 3" key="1">
    <citation type="journal article" date="2023" name="Plants (Basel)">
        <title>Bridging the Gap: Combining Genomics and Transcriptomics Approaches to Understand Stylosanthes scabra, an Orphan Legume from the Brazilian Caatinga.</title>
        <authorList>
            <person name="Ferreira-Neto J.R.C."/>
            <person name="da Silva M.D."/>
            <person name="Binneck E."/>
            <person name="de Melo N.F."/>
            <person name="da Silva R.H."/>
            <person name="de Melo A.L.T.M."/>
            <person name="Pandolfi V."/>
            <person name="Bustamante F.O."/>
            <person name="Brasileiro-Vidal A.C."/>
            <person name="Benko-Iseppon A.M."/>
        </authorList>
    </citation>
    <scope>NUCLEOTIDE SEQUENCE [LARGE SCALE GENOMIC DNA]</scope>
    <source>
        <tissue evidence="2">Leaves</tissue>
    </source>
</reference>
<evidence type="ECO:0000313" key="3">
    <source>
        <dbReference type="Proteomes" id="UP001341840"/>
    </source>
</evidence>
<feature type="compositionally biased region" description="Acidic residues" evidence="1">
    <location>
        <begin position="92"/>
        <end position="104"/>
    </location>
</feature>
<proteinExistence type="predicted"/>
<organism evidence="2 3">
    <name type="scientific">Stylosanthes scabra</name>
    <dbReference type="NCBI Taxonomy" id="79078"/>
    <lineage>
        <taxon>Eukaryota</taxon>
        <taxon>Viridiplantae</taxon>
        <taxon>Streptophyta</taxon>
        <taxon>Embryophyta</taxon>
        <taxon>Tracheophyta</taxon>
        <taxon>Spermatophyta</taxon>
        <taxon>Magnoliopsida</taxon>
        <taxon>eudicotyledons</taxon>
        <taxon>Gunneridae</taxon>
        <taxon>Pentapetalae</taxon>
        <taxon>rosids</taxon>
        <taxon>fabids</taxon>
        <taxon>Fabales</taxon>
        <taxon>Fabaceae</taxon>
        <taxon>Papilionoideae</taxon>
        <taxon>50 kb inversion clade</taxon>
        <taxon>dalbergioids sensu lato</taxon>
        <taxon>Dalbergieae</taxon>
        <taxon>Pterocarpus clade</taxon>
        <taxon>Stylosanthes</taxon>
    </lineage>
</organism>
<dbReference type="Proteomes" id="UP001341840">
    <property type="component" value="Unassembled WGS sequence"/>
</dbReference>
<gene>
    <name evidence="2" type="ORF">PIB30_052859</name>
</gene>